<proteinExistence type="predicted"/>
<comment type="caution">
    <text evidence="1">The sequence shown here is derived from an EMBL/GenBank/DDBJ whole genome shotgun (WGS) entry which is preliminary data.</text>
</comment>
<organism evidence="1 2">
    <name type="scientific">Breznakia pachnodae</name>
    <dbReference type="NCBI Taxonomy" id="265178"/>
    <lineage>
        <taxon>Bacteria</taxon>
        <taxon>Bacillati</taxon>
        <taxon>Bacillota</taxon>
        <taxon>Erysipelotrichia</taxon>
        <taxon>Erysipelotrichales</taxon>
        <taxon>Erysipelotrichaceae</taxon>
        <taxon>Breznakia</taxon>
    </lineage>
</organism>
<evidence type="ECO:0000313" key="2">
    <source>
        <dbReference type="Proteomes" id="UP001230220"/>
    </source>
</evidence>
<name>A0ABU0E3P1_9FIRM</name>
<sequence length="509" mass="59882">MMMKVEKPNDWPANNREARLENLQDVVEDFIEDPDYKKKEVLVSLTTYNDLNESNIMGVARVSEYEIALINSLYFYAIRFNINSLREYMYIHVYTIILSYRMLPMMGLGVDNNFFDNMDGLISQLSLFYICYFNFRTEKIRKFSDAVLHEMKQGINYCNDNDDIYDSLVHSYIQMMNDLSFISNSSILGIITFTRDELKKLFSLMARLLKKTNTDINTRPLRGTLCITISNWILKSRHNYNENYLYKYMDDNATTSALNNHEIWMQKLEFLNDKREGTMVAEIFKDKNWIKFNWAKKIQVNKKDNVFVTSFSMSKPTAALEKEYGKNYFGYKTDRIGNVLAPIQEKSEVGLILGNVYFYDIIYGKKEAKKELNDLFEIINQFNVSDSKKVDFANQIIPYWIYSFKDKKWMNEKERRYEVSLSKDILTYKNIAIDNRFLKMKSTLFLYPDFISTNNIEKSKLSLFRLDKVSKISTKEVLFCNDCLNDNVIVVGSDKKICNVCGSENCIII</sequence>
<reference evidence="1 2" key="1">
    <citation type="submission" date="2023-07" db="EMBL/GenBank/DDBJ databases">
        <title>Genomic Encyclopedia of Type Strains, Phase IV (KMG-IV): sequencing the most valuable type-strain genomes for metagenomic binning, comparative biology and taxonomic classification.</title>
        <authorList>
            <person name="Goeker M."/>
        </authorList>
    </citation>
    <scope>NUCLEOTIDE SEQUENCE [LARGE SCALE GENOMIC DNA]</scope>
    <source>
        <strain evidence="1 2">DSM 16784</strain>
    </source>
</reference>
<keyword evidence="2" id="KW-1185">Reference proteome</keyword>
<accession>A0ABU0E3P1</accession>
<evidence type="ECO:0000313" key="1">
    <source>
        <dbReference type="EMBL" id="MDQ0361517.1"/>
    </source>
</evidence>
<dbReference type="RefSeq" id="WP_307408317.1">
    <property type="nucleotide sequence ID" value="NZ_JAUSUR010000004.1"/>
</dbReference>
<dbReference type="EMBL" id="JAUSUR010000004">
    <property type="protein sequence ID" value="MDQ0361517.1"/>
    <property type="molecule type" value="Genomic_DNA"/>
</dbReference>
<protein>
    <submittedName>
        <fullName evidence="1">Uncharacterized protein</fullName>
    </submittedName>
</protein>
<dbReference type="Proteomes" id="UP001230220">
    <property type="component" value="Unassembled WGS sequence"/>
</dbReference>
<gene>
    <name evidence="1" type="ORF">J2S15_002267</name>
</gene>